<dbReference type="AlphaFoldDB" id="A0A430RW00"/>
<evidence type="ECO:0000313" key="3">
    <source>
        <dbReference type="Proteomes" id="UP000287306"/>
    </source>
</evidence>
<proteinExistence type="predicted"/>
<keyword evidence="1" id="KW-0812">Transmembrane</keyword>
<keyword evidence="1" id="KW-1133">Transmembrane helix</keyword>
<gene>
    <name evidence="2" type="ORF">CSW38_09020</name>
</gene>
<accession>A0A430RW00</accession>
<organism evidence="2 3">
    <name type="scientific">Thermus scotoductus</name>
    <dbReference type="NCBI Taxonomy" id="37636"/>
    <lineage>
        <taxon>Bacteria</taxon>
        <taxon>Thermotogati</taxon>
        <taxon>Deinococcota</taxon>
        <taxon>Deinococci</taxon>
        <taxon>Thermales</taxon>
        <taxon>Thermaceae</taxon>
        <taxon>Thermus</taxon>
    </lineage>
</organism>
<comment type="caution">
    <text evidence="2">The sequence shown here is derived from an EMBL/GenBank/DDBJ whole genome shotgun (WGS) entry which is preliminary data.</text>
</comment>
<protein>
    <submittedName>
        <fullName evidence="2">Uncharacterized protein</fullName>
    </submittedName>
</protein>
<dbReference type="Proteomes" id="UP000287306">
    <property type="component" value="Unassembled WGS sequence"/>
</dbReference>
<sequence>MSLALGDFGLVRAVATLCLSGRLWGVASALVFWSAVQLMMRNRVRQMHQQVQEVMAQAGQLEQVNEGNIGSVRGGVDTYVREVTRASGQQEPQDGREEVAG</sequence>
<reference evidence="2 3" key="1">
    <citation type="journal article" date="2019" name="Extremophiles">
        <title>Biogeography of thermophiles and predominance of Thermus scotoductus in domestic water heaters.</title>
        <authorList>
            <person name="Wilpiszeski R.L."/>
            <person name="Zhang Z."/>
            <person name="House C.H."/>
        </authorList>
    </citation>
    <scope>NUCLEOTIDE SEQUENCE [LARGE SCALE GENOMIC DNA]</scope>
    <source>
        <strain evidence="2 3">25_S25</strain>
    </source>
</reference>
<evidence type="ECO:0000256" key="1">
    <source>
        <dbReference type="SAM" id="Phobius"/>
    </source>
</evidence>
<feature type="transmembrane region" description="Helical" evidence="1">
    <location>
        <begin position="12"/>
        <end position="36"/>
    </location>
</feature>
<dbReference type="EMBL" id="PELY01000309">
    <property type="protein sequence ID" value="RTH24405.1"/>
    <property type="molecule type" value="Genomic_DNA"/>
</dbReference>
<evidence type="ECO:0000313" key="2">
    <source>
        <dbReference type="EMBL" id="RTH24405.1"/>
    </source>
</evidence>
<name>A0A430RW00_THESC</name>
<feature type="non-terminal residue" evidence="2">
    <location>
        <position position="101"/>
    </location>
</feature>
<keyword evidence="1" id="KW-0472">Membrane</keyword>